<comment type="caution">
    <text evidence="8">The sequence shown here is derived from an EMBL/GenBank/DDBJ whole genome shotgun (WGS) entry which is preliminary data.</text>
</comment>
<feature type="domain" description="Transcription initiation factor TFIID subunit 12" evidence="7">
    <location>
        <begin position="356"/>
        <end position="413"/>
    </location>
</feature>
<feature type="region of interest" description="Disordered" evidence="6">
    <location>
        <begin position="342"/>
        <end position="361"/>
    </location>
</feature>
<feature type="compositionally biased region" description="Low complexity" evidence="6">
    <location>
        <begin position="151"/>
        <end position="166"/>
    </location>
</feature>
<keyword evidence="9" id="KW-1185">Reference proteome</keyword>
<dbReference type="GO" id="GO:0046982">
    <property type="term" value="F:protein heterodimerization activity"/>
    <property type="evidence" value="ECO:0007669"/>
    <property type="project" value="InterPro"/>
</dbReference>
<feature type="compositionally biased region" description="Low complexity" evidence="6">
    <location>
        <begin position="88"/>
        <end position="102"/>
    </location>
</feature>
<feature type="compositionally biased region" description="Polar residues" evidence="6">
    <location>
        <begin position="44"/>
        <end position="62"/>
    </location>
</feature>
<name>A0A2P5FE43_TREOI</name>
<keyword evidence="4" id="KW-0804">Transcription</keyword>
<feature type="region of interest" description="Disordered" evidence="6">
    <location>
        <begin position="1"/>
        <end position="30"/>
    </location>
</feature>
<dbReference type="InterPro" id="IPR009072">
    <property type="entry name" value="Histone-fold"/>
</dbReference>
<keyword evidence="3" id="KW-0805">Transcription regulation</keyword>
<dbReference type="InterPro" id="IPR003228">
    <property type="entry name" value="TFIID_TAF12_dom"/>
</dbReference>
<evidence type="ECO:0000313" key="8">
    <source>
        <dbReference type="EMBL" id="PON96058.1"/>
    </source>
</evidence>
<evidence type="ECO:0000256" key="4">
    <source>
        <dbReference type="ARBA" id="ARBA00023163"/>
    </source>
</evidence>
<dbReference type="FunFam" id="1.10.20.10:FF:000011">
    <property type="entry name" value="Transcription initiation factor TFIID subunit 12"/>
    <property type="match status" value="1"/>
</dbReference>
<comment type="subcellular location">
    <subcellularLocation>
        <location evidence="1">Nucleus</location>
    </subcellularLocation>
</comment>
<feature type="region of interest" description="Disordered" evidence="6">
    <location>
        <begin position="134"/>
        <end position="166"/>
    </location>
</feature>
<dbReference type="GO" id="GO:0003677">
    <property type="term" value="F:DNA binding"/>
    <property type="evidence" value="ECO:0007669"/>
    <property type="project" value="TreeGrafter"/>
</dbReference>
<evidence type="ECO:0000313" key="9">
    <source>
        <dbReference type="Proteomes" id="UP000237000"/>
    </source>
</evidence>
<evidence type="ECO:0000256" key="6">
    <source>
        <dbReference type="SAM" id="MobiDB-lite"/>
    </source>
</evidence>
<organism evidence="8 9">
    <name type="scientific">Trema orientale</name>
    <name type="common">Charcoal tree</name>
    <name type="synonym">Celtis orientalis</name>
    <dbReference type="NCBI Taxonomy" id="63057"/>
    <lineage>
        <taxon>Eukaryota</taxon>
        <taxon>Viridiplantae</taxon>
        <taxon>Streptophyta</taxon>
        <taxon>Embryophyta</taxon>
        <taxon>Tracheophyta</taxon>
        <taxon>Spermatophyta</taxon>
        <taxon>Magnoliopsida</taxon>
        <taxon>eudicotyledons</taxon>
        <taxon>Gunneridae</taxon>
        <taxon>Pentapetalae</taxon>
        <taxon>rosids</taxon>
        <taxon>fabids</taxon>
        <taxon>Rosales</taxon>
        <taxon>Cannabaceae</taxon>
        <taxon>Trema</taxon>
    </lineage>
</organism>
<protein>
    <submittedName>
        <fullName evidence="8">Transcription initiation factor</fullName>
    </submittedName>
</protein>
<dbReference type="STRING" id="63057.A0A2P5FE43"/>
<dbReference type="EMBL" id="JXTC01000040">
    <property type="protein sequence ID" value="PON96058.1"/>
    <property type="molecule type" value="Genomic_DNA"/>
</dbReference>
<feature type="compositionally biased region" description="Low complexity" evidence="6">
    <location>
        <begin position="18"/>
        <end position="30"/>
    </location>
</feature>
<reference evidence="9" key="1">
    <citation type="submission" date="2016-06" db="EMBL/GenBank/DDBJ databases">
        <title>Parallel loss of symbiosis genes in relatives of nitrogen-fixing non-legume Parasponia.</title>
        <authorList>
            <person name="Van Velzen R."/>
            <person name="Holmer R."/>
            <person name="Bu F."/>
            <person name="Rutten L."/>
            <person name="Van Zeijl A."/>
            <person name="Liu W."/>
            <person name="Santuari L."/>
            <person name="Cao Q."/>
            <person name="Sharma T."/>
            <person name="Shen D."/>
            <person name="Roswanjaya Y."/>
            <person name="Wardhani T."/>
            <person name="Kalhor M.S."/>
            <person name="Jansen J."/>
            <person name="Van den Hoogen J."/>
            <person name="Gungor B."/>
            <person name="Hartog M."/>
            <person name="Hontelez J."/>
            <person name="Verver J."/>
            <person name="Yang W.-C."/>
            <person name="Schijlen E."/>
            <person name="Repin R."/>
            <person name="Schilthuizen M."/>
            <person name="Schranz E."/>
            <person name="Heidstra R."/>
            <person name="Miyata K."/>
            <person name="Fedorova E."/>
            <person name="Kohlen W."/>
            <person name="Bisseling T."/>
            <person name="Smit S."/>
            <person name="Geurts R."/>
        </authorList>
    </citation>
    <scope>NUCLEOTIDE SEQUENCE [LARGE SCALE GENOMIC DNA]</scope>
    <source>
        <strain evidence="9">cv. RG33-2</strain>
    </source>
</reference>
<gene>
    <name evidence="8" type="ORF">TorRG33x02_079880</name>
</gene>
<dbReference type="Proteomes" id="UP000237000">
    <property type="component" value="Unassembled WGS sequence"/>
</dbReference>
<dbReference type="OrthoDB" id="1194514at2759"/>
<dbReference type="GO" id="GO:0005669">
    <property type="term" value="C:transcription factor TFIID complex"/>
    <property type="evidence" value="ECO:0007669"/>
    <property type="project" value="InterPro"/>
</dbReference>
<evidence type="ECO:0000256" key="5">
    <source>
        <dbReference type="ARBA" id="ARBA00023242"/>
    </source>
</evidence>
<dbReference type="FunCoup" id="A0A2P5FE43">
    <property type="interactions" value="189"/>
</dbReference>
<dbReference type="GO" id="GO:0003743">
    <property type="term" value="F:translation initiation factor activity"/>
    <property type="evidence" value="ECO:0007669"/>
    <property type="project" value="UniProtKB-KW"/>
</dbReference>
<dbReference type="GO" id="GO:0000124">
    <property type="term" value="C:SAGA complex"/>
    <property type="evidence" value="ECO:0007669"/>
    <property type="project" value="InterPro"/>
</dbReference>
<accession>A0A2P5FE43</accession>
<dbReference type="PANTHER" id="PTHR12264">
    <property type="entry name" value="TRANSCRIPTION INITIATION FACTOR TFIID SUBUNIT 12"/>
    <property type="match status" value="1"/>
</dbReference>
<dbReference type="GO" id="GO:0051123">
    <property type="term" value="P:RNA polymerase II preinitiation complex assembly"/>
    <property type="evidence" value="ECO:0007669"/>
    <property type="project" value="TreeGrafter"/>
</dbReference>
<evidence type="ECO:0000256" key="2">
    <source>
        <dbReference type="ARBA" id="ARBA00007530"/>
    </source>
</evidence>
<dbReference type="Pfam" id="PF03847">
    <property type="entry name" value="TFIID_20kDa"/>
    <property type="match status" value="1"/>
</dbReference>
<dbReference type="AlphaFoldDB" id="A0A2P5FE43"/>
<dbReference type="PANTHER" id="PTHR12264:SF26">
    <property type="entry name" value="TRANSCRIPTION INITIATION FACTOR TFIID SUBUNIT 12B"/>
    <property type="match status" value="1"/>
</dbReference>
<sequence>MAENAGGAASSPKPLQPTNPNMDPTTTPASTTVAAVAAIASPVNVTNPMIPQNPSSLSNSAMNPPIHSPSTLSQSPQIASPPLPPLPNVSSLTQSQQQQQQQITPAVGLDYQSKTHLQQQQQQQAQNVNPMSNYPLQQSLQRSPSMTRMNQIQQQQQSQQGQQQFGVMRQQASLYGQMNFGGSASIQQQTQQQQQNQQQQLGAGNLSRSALIGQTGHLPVLSSAAAAAAVQLNLQNQLLTSPRQKAALGQGSQFHPSNSAGQTLQGIQAMGMMGLTSQLRANGALASYTQQRLNQSQMRQQLSQQSSLASPQVQSLPRTSSLAFMNSQLSGLAPNGQAALVQNSNKSHSHHPSDAQVDSQGKLDPDVEDLLLEIADDFIDSVTTFACSLAKHRKSSTLESKDLLLHLEKNWDLTVPGFEEQKYQNRPVSIVLFFARSWNTVIRMVCHL</sequence>
<dbReference type="SUPFAM" id="SSF47113">
    <property type="entry name" value="Histone-fold"/>
    <property type="match status" value="1"/>
</dbReference>
<feature type="compositionally biased region" description="Polar residues" evidence="6">
    <location>
        <begin position="134"/>
        <end position="150"/>
    </location>
</feature>
<dbReference type="Gene3D" id="1.10.20.10">
    <property type="entry name" value="Histone, subunit A"/>
    <property type="match status" value="1"/>
</dbReference>
<dbReference type="InterPro" id="IPR037794">
    <property type="entry name" value="TAF12"/>
</dbReference>
<dbReference type="GO" id="GO:0017025">
    <property type="term" value="F:TBP-class protein binding"/>
    <property type="evidence" value="ECO:0007669"/>
    <property type="project" value="TreeGrafter"/>
</dbReference>
<evidence type="ECO:0000256" key="1">
    <source>
        <dbReference type="ARBA" id="ARBA00004123"/>
    </source>
</evidence>
<feature type="region of interest" description="Disordered" evidence="6">
    <location>
        <begin position="44"/>
        <end position="103"/>
    </location>
</feature>
<dbReference type="CDD" id="cd07981">
    <property type="entry name" value="HFD_TAF12"/>
    <property type="match status" value="1"/>
</dbReference>
<dbReference type="InParanoid" id="A0A2P5FE43"/>
<evidence type="ECO:0000256" key="3">
    <source>
        <dbReference type="ARBA" id="ARBA00023015"/>
    </source>
</evidence>
<keyword evidence="8" id="KW-0396">Initiation factor</keyword>
<keyword evidence="8" id="KW-0648">Protein biosynthesis</keyword>
<proteinExistence type="inferred from homology"/>
<keyword evidence="5" id="KW-0539">Nucleus</keyword>
<comment type="similarity">
    <text evidence="2">Belongs to the TAF12 family.</text>
</comment>
<evidence type="ECO:0000259" key="7">
    <source>
        <dbReference type="Pfam" id="PF03847"/>
    </source>
</evidence>